<keyword evidence="2" id="KW-1185">Reference proteome</keyword>
<dbReference type="OrthoDB" id="26189at10239"/>
<organism evidence="1 2">
    <name type="scientific">Thermus virus P23-77</name>
    <dbReference type="NCBI Taxonomy" id="1714272"/>
    <lineage>
        <taxon>Viruses</taxon>
        <taxon>Singelaviria</taxon>
        <taxon>Helvetiavirae</taxon>
        <taxon>Dividoviricota</taxon>
        <taxon>Laserviricetes</taxon>
        <taxon>Halopanivirales</taxon>
        <taxon>Matsushitaviridae</taxon>
        <taxon>Hukuchivirus</taxon>
        <taxon>Hukuchivirus P2377</taxon>
    </lineage>
</organism>
<dbReference type="Gene3D" id="3.40.50.620">
    <property type="entry name" value="HUPs"/>
    <property type="match status" value="1"/>
</dbReference>
<reference evidence="1 2" key="1">
    <citation type="journal article" date="2009" name="J. Virol.">
        <title>The closest relatives of icosahedral viruses of thermophilic bacteria are among viruses and plasmids of the halophilic archaea.</title>
        <authorList>
            <person name="Jalasvuori M."/>
            <person name="Jaatinen S.T."/>
            <person name="Laurinavicius S."/>
            <person name="Ahola-Iivarinen E."/>
            <person name="Kalkkinen N."/>
            <person name="Bamford D.H."/>
            <person name="Bamford J.K."/>
        </authorList>
    </citation>
    <scope>NUCLEOTIDE SEQUENCE</scope>
</reference>
<sequence length="255" mass="29275">MRVLSMGGGVQSSTLFFMSIRGEIPAYDAVVFADTGWEPRKVYEWLGFLEEEARRVGLPFIRVSAGNIREDALRKVREGTRWAAMPLVVEGPSGLGRLPRQCTQEYKVKPIRAWIRQALKERGERVALLSLGISWDEVERMRPSEVRYIVHQFPLVERRMTRDSCLSWLHRHGYPTPPKSSCLGCPYHSDRYWRALQRESPEEWQDVLAFDLEIRRIPGVRGRCYLHRAGVPLGEVDLNSKQDLFGEDCSGICGV</sequence>
<dbReference type="SUPFAM" id="SSF52402">
    <property type="entry name" value="Adenine nucleotide alpha hydrolases-like"/>
    <property type="match status" value="1"/>
</dbReference>
<dbReference type="KEGG" id="vg:11468027"/>
<dbReference type="GeneID" id="11468027"/>
<name>C8CHK2_9VIRU</name>
<evidence type="ECO:0000313" key="1">
    <source>
        <dbReference type="EMBL" id="ACV05030.1"/>
    </source>
</evidence>
<dbReference type="Proteomes" id="UP000000958">
    <property type="component" value="Segment"/>
</dbReference>
<protein>
    <submittedName>
        <fullName evidence="1">Phosphoadenosine phosphosulfate reductase</fullName>
    </submittedName>
</protein>
<dbReference type="InterPro" id="IPR014729">
    <property type="entry name" value="Rossmann-like_a/b/a_fold"/>
</dbReference>
<dbReference type="EMBL" id="GQ403789">
    <property type="protein sequence ID" value="ACV05030.1"/>
    <property type="molecule type" value="Genomic_DNA"/>
</dbReference>
<dbReference type="RefSeq" id="YP_003169710.1">
    <property type="nucleotide sequence ID" value="NC_013197.1"/>
</dbReference>
<accession>C8CHK2</accession>
<proteinExistence type="predicted"/>
<evidence type="ECO:0000313" key="2">
    <source>
        <dbReference type="Proteomes" id="UP000000958"/>
    </source>
</evidence>